<keyword evidence="4" id="KW-1185">Reference proteome</keyword>
<proteinExistence type="predicted"/>
<evidence type="ECO:0000313" key="3">
    <source>
        <dbReference type="EMBL" id="CEJ93829.1"/>
    </source>
</evidence>
<dbReference type="AlphaFoldDB" id="A0A0A1TG96"/>
<keyword evidence="2" id="KW-0472">Membrane</keyword>
<evidence type="ECO:0000256" key="2">
    <source>
        <dbReference type="SAM" id="Phobius"/>
    </source>
</evidence>
<evidence type="ECO:0000256" key="1">
    <source>
        <dbReference type="SAM" id="MobiDB-lite"/>
    </source>
</evidence>
<gene>
    <name evidence="3" type="ORF">VHEMI09396</name>
</gene>
<evidence type="ECO:0008006" key="5">
    <source>
        <dbReference type="Google" id="ProtNLM"/>
    </source>
</evidence>
<protein>
    <recommendedName>
        <fullName evidence="5">Integral membrane protein</fullName>
    </recommendedName>
</protein>
<dbReference type="HOGENOM" id="CLU_093250_0_0_1"/>
<feature type="transmembrane region" description="Helical" evidence="2">
    <location>
        <begin position="138"/>
        <end position="161"/>
    </location>
</feature>
<feature type="region of interest" description="Disordered" evidence="1">
    <location>
        <begin position="97"/>
        <end position="122"/>
    </location>
</feature>
<dbReference type="Proteomes" id="UP000039046">
    <property type="component" value="Unassembled WGS sequence"/>
</dbReference>
<feature type="compositionally biased region" description="Low complexity" evidence="1">
    <location>
        <begin position="97"/>
        <end position="113"/>
    </location>
</feature>
<dbReference type="OrthoDB" id="5426355at2759"/>
<keyword evidence="2" id="KW-0812">Transmembrane</keyword>
<sequence>MAQYTVIPFTDISKLPACAAGCGPLYDANGACVPPAVKAGTPADWLQCVCYQPNLFALVSNPAALCPNACAGNPAGSTSIASWYKTACSNGPGFKTAPGNNNGNPQPTTAATTSTGVPFTTPHANLGDSNGNWLSNHWQWVVMLVILIVGIAAIWIGACIWRRRYLRKKDRQNILGQKHSGSNSRPSWGPPLGGGLADREQADYSKFTREPLPNMTAAAGTPEEKAARKSKRWNPMQRT</sequence>
<organism evidence="3 4">
    <name type="scientific">[Torrubiella] hemipterigena</name>
    <dbReference type="NCBI Taxonomy" id="1531966"/>
    <lineage>
        <taxon>Eukaryota</taxon>
        <taxon>Fungi</taxon>
        <taxon>Dikarya</taxon>
        <taxon>Ascomycota</taxon>
        <taxon>Pezizomycotina</taxon>
        <taxon>Sordariomycetes</taxon>
        <taxon>Hypocreomycetidae</taxon>
        <taxon>Hypocreales</taxon>
        <taxon>Clavicipitaceae</taxon>
        <taxon>Clavicipitaceae incertae sedis</taxon>
        <taxon>'Torrubiella' clade</taxon>
    </lineage>
</organism>
<feature type="region of interest" description="Disordered" evidence="1">
    <location>
        <begin position="175"/>
        <end position="239"/>
    </location>
</feature>
<keyword evidence="2" id="KW-1133">Transmembrane helix</keyword>
<accession>A0A0A1TG96</accession>
<feature type="compositionally biased region" description="Basic and acidic residues" evidence="1">
    <location>
        <begin position="197"/>
        <end position="209"/>
    </location>
</feature>
<dbReference type="EMBL" id="CDHN01000006">
    <property type="protein sequence ID" value="CEJ93829.1"/>
    <property type="molecule type" value="Genomic_DNA"/>
</dbReference>
<name>A0A0A1TG96_9HYPO</name>
<evidence type="ECO:0000313" key="4">
    <source>
        <dbReference type="Proteomes" id="UP000039046"/>
    </source>
</evidence>
<reference evidence="3 4" key="1">
    <citation type="journal article" date="2015" name="Genome Announc.">
        <title>Draft Genome Sequence and Gene Annotation of the Entomopathogenic Fungus Verticillium hemipterigenum.</title>
        <authorList>
            <person name="Horn F."/>
            <person name="Habel A."/>
            <person name="Scharf D.H."/>
            <person name="Dworschak J."/>
            <person name="Brakhage A.A."/>
            <person name="Guthke R."/>
            <person name="Hertweck C."/>
            <person name="Linde J."/>
        </authorList>
    </citation>
    <scope>NUCLEOTIDE SEQUENCE [LARGE SCALE GENOMIC DNA]</scope>
</reference>